<accession>A0A918PKH0</accession>
<protein>
    <submittedName>
        <fullName evidence="3">Membrane protein</fullName>
    </submittedName>
</protein>
<comment type="caution">
    <text evidence="3">The sequence shown here is derived from an EMBL/GenBank/DDBJ whole genome shotgun (WGS) entry which is preliminary data.</text>
</comment>
<keyword evidence="1" id="KW-0472">Membrane</keyword>
<evidence type="ECO:0000259" key="2">
    <source>
        <dbReference type="Pfam" id="PF03372"/>
    </source>
</evidence>
<name>A0A918PKH0_9ACTN</name>
<feature type="transmembrane region" description="Helical" evidence="1">
    <location>
        <begin position="53"/>
        <end position="71"/>
    </location>
</feature>
<dbReference type="SUPFAM" id="SSF56219">
    <property type="entry name" value="DNase I-like"/>
    <property type="match status" value="1"/>
</dbReference>
<gene>
    <name evidence="3" type="ORF">GCM10010365_35610</name>
</gene>
<keyword evidence="1" id="KW-1133">Transmembrane helix</keyword>
<evidence type="ECO:0000256" key="1">
    <source>
        <dbReference type="SAM" id="Phobius"/>
    </source>
</evidence>
<feature type="transmembrane region" description="Helical" evidence="1">
    <location>
        <begin position="78"/>
        <end position="94"/>
    </location>
</feature>
<dbReference type="InterPro" id="IPR036691">
    <property type="entry name" value="Endo/exonu/phosph_ase_sf"/>
</dbReference>
<dbReference type="Proteomes" id="UP000622166">
    <property type="component" value="Unassembled WGS sequence"/>
</dbReference>
<keyword evidence="4" id="KW-1185">Reference proteome</keyword>
<evidence type="ECO:0000313" key="3">
    <source>
        <dbReference type="EMBL" id="GGZ12791.1"/>
    </source>
</evidence>
<dbReference type="Gene3D" id="3.60.10.10">
    <property type="entry name" value="Endonuclease/exonuclease/phosphatase"/>
    <property type="match status" value="1"/>
</dbReference>
<evidence type="ECO:0000313" key="4">
    <source>
        <dbReference type="Proteomes" id="UP000622166"/>
    </source>
</evidence>
<organism evidence="3 4">
    <name type="scientific">Streptomyces poonensis</name>
    <dbReference type="NCBI Taxonomy" id="68255"/>
    <lineage>
        <taxon>Bacteria</taxon>
        <taxon>Bacillati</taxon>
        <taxon>Actinomycetota</taxon>
        <taxon>Actinomycetes</taxon>
        <taxon>Kitasatosporales</taxon>
        <taxon>Streptomycetaceae</taxon>
        <taxon>Streptomyces</taxon>
    </lineage>
</organism>
<feature type="transmembrane region" description="Helical" evidence="1">
    <location>
        <begin position="21"/>
        <end position="41"/>
    </location>
</feature>
<dbReference type="GO" id="GO:0003824">
    <property type="term" value="F:catalytic activity"/>
    <property type="evidence" value="ECO:0007669"/>
    <property type="project" value="InterPro"/>
</dbReference>
<sequence>MDTAAADRAVGEGERTGGRRAAAWCAGLLLLGVSVVVGCRAADSDGVTPVPQLLAFLPWLLAPTGAALLLAALARRRLVLLWGVIVLGALAWFLEPYGKSGDPGGRPVAELRVLTANVRFGQGTDALVDEIRRHRPDIVFVQECEYTCSAALRKAFGGDTGAYPYRQAVDAYGSEGSVILSGHRLTPADGVTGTLGMPGATADVAGHPVRLQLAHPMPPLPDQLDTWRRELGALRAYAAAGRGTPTILAGDFNASQDHAAFRRILDAGLYDSTRLAGESRTPTWPARTARGPLALGAQIDHVLVSGDFAARRARFLDLDDTDHRALVVDLTLHDRT</sequence>
<dbReference type="InterPro" id="IPR005135">
    <property type="entry name" value="Endo/exonuclease/phosphatase"/>
</dbReference>
<dbReference type="Pfam" id="PF03372">
    <property type="entry name" value="Exo_endo_phos"/>
    <property type="match status" value="1"/>
</dbReference>
<feature type="domain" description="Endonuclease/exonuclease/phosphatase" evidence="2">
    <location>
        <begin position="114"/>
        <end position="323"/>
    </location>
</feature>
<dbReference type="AlphaFoldDB" id="A0A918PKH0"/>
<dbReference type="RefSeq" id="WP_229859034.1">
    <property type="nucleotide sequence ID" value="NZ_BMVW01000006.1"/>
</dbReference>
<reference evidence="3" key="1">
    <citation type="journal article" date="2014" name="Int. J. Syst. Evol. Microbiol.">
        <title>Complete genome sequence of Corynebacterium casei LMG S-19264T (=DSM 44701T), isolated from a smear-ripened cheese.</title>
        <authorList>
            <consortium name="US DOE Joint Genome Institute (JGI-PGF)"/>
            <person name="Walter F."/>
            <person name="Albersmeier A."/>
            <person name="Kalinowski J."/>
            <person name="Ruckert C."/>
        </authorList>
    </citation>
    <scope>NUCLEOTIDE SEQUENCE</scope>
    <source>
        <strain evidence="3">JCM 4815</strain>
    </source>
</reference>
<keyword evidence="1" id="KW-0812">Transmembrane</keyword>
<dbReference type="EMBL" id="BMVW01000006">
    <property type="protein sequence ID" value="GGZ12791.1"/>
    <property type="molecule type" value="Genomic_DNA"/>
</dbReference>
<reference evidence="3" key="2">
    <citation type="submission" date="2020-09" db="EMBL/GenBank/DDBJ databases">
        <authorList>
            <person name="Sun Q."/>
            <person name="Ohkuma M."/>
        </authorList>
    </citation>
    <scope>NUCLEOTIDE SEQUENCE</scope>
    <source>
        <strain evidence="3">JCM 4815</strain>
    </source>
</reference>
<proteinExistence type="predicted"/>